<feature type="region of interest" description="Disordered" evidence="1">
    <location>
        <begin position="34"/>
        <end position="57"/>
    </location>
</feature>
<comment type="caution">
    <text evidence="2">The sequence shown here is derived from an EMBL/GenBank/DDBJ whole genome shotgun (WGS) entry which is preliminary data.</text>
</comment>
<protein>
    <submittedName>
        <fullName evidence="2">Uncharacterized protein</fullName>
    </submittedName>
</protein>
<evidence type="ECO:0000313" key="3">
    <source>
        <dbReference type="Proteomes" id="UP000317243"/>
    </source>
</evidence>
<accession>A0A5C5WZZ6</accession>
<evidence type="ECO:0000256" key="1">
    <source>
        <dbReference type="SAM" id="MobiDB-lite"/>
    </source>
</evidence>
<gene>
    <name evidence="2" type="ORF">KOR42_28610</name>
</gene>
<dbReference type="EMBL" id="SIHI01000004">
    <property type="protein sequence ID" value="TWT55475.1"/>
    <property type="molecule type" value="Genomic_DNA"/>
</dbReference>
<evidence type="ECO:0000313" key="2">
    <source>
        <dbReference type="EMBL" id="TWT55475.1"/>
    </source>
</evidence>
<dbReference type="AlphaFoldDB" id="A0A5C5WZZ6"/>
<dbReference type="Proteomes" id="UP000317243">
    <property type="component" value="Unassembled WGS sequence"/>
</dbReference>
<sequence length="57" mass="6641">MSEPLLPKTIPHLNSWKMGMTFFLESTRTLSETSHIVSDESQYPQWIGRHHDNGRES</sequence>
<keyword evidence="3" id="KW-1185">Reference proteome</keyword>
<organism evidence="2 3">
    <name type="scientific">Thalassoglobus neptunius</name>
    <dbReference type="NCBI Taxonomy" id="1938619"/>
    <lineage>
        <taxon>Bacteria</taxon>
        <taxon>Pseudomonadati</taxon>
        <taxon>Planctomycetota</taxon>
        <taxon>Planctomycetia</taxon>
        <taxon>Planctomycetales</taxon>
        <taxon>Planctomycetaceae</taxon>
        <taxon>Thalassoglobus</taxon>
    </lineage>
</organism>
<reference evidence="2 3" key="1">
    <citation type="submission" date="2019-02" db="EMBL/GenBank/DDBJ databases">
        <title>Deep-cultivation of Planctomycetes and their phenomic and genomic characterization uncovers novel biology.</title>
        <authorList>
            <person name="Wiegand S."/>
            <person name="Jogler M."/>
            <person name="Boedeker C."/>
            <person name="Pinto D."/>
            <person name="Vollmers J."/>
            <person name="Rivas-Marin E."/>
            <person name="Kohn T."/>
            <person name="Peeters S.H."/>
            <person name="Heuer A."/>
            <person name="Rast P."/>
            <person name="Oberbeckmann S."/>
            <person name="Bunk B."/>
            <person name="Jeske O."/>
            <person name="Meyerdierks A."/>
            <person name="Storesund J.E."/>
            <person name="Kallscheuer N."/>
            <person name="Luecker S."/>
            <person name="Lage O.M."/>
            <person name="Pohl T."/>
            <person name="Merkel B.J."/>
            <person name="Hornburger P."/>
            <person name="Mueller R.-W."/>
            <person name="Bruemmer F."/>
            <person name="Labrenz M."/>
            <person name="Spormann A.M."/>
            <person name="Op Den Camp H."/>
            <person name="Overmann J."/>
            <person name="Amann R."/>
            <person name="Jetten M.S.M."/>
            <person name="Mascher T."/>
            <person name="Medema M.H."/>
            <person name="Devos D.P."/>
            <person name="Kaster A.-K."/>
            <person name="Ovreas L."/>
            <person name="Rohde M."/>
            <person name="Galperin M.Y."/>
            <person name="Jogler C."/>
        </authorList>
    </citation>
    <scope>NUCLEOTIDE SEQUENCE [LARGE SCALE GENOMIC DNA]</scope>
    <source>
        <strain evidence="2 3">KOR42</strain>
    </source>
</reference>
<feature type="compositionally biased region" description="Polar residues" evidence="1">
    <location>
        <begin position="34"/>
        <end position="44"/>
    </location>
</feature>
<name>A0A5C5WZZ6_9PLAN</name>
<proteinExistence type="predicted"/>